<proteinExistence type="inferred from homology"/>
<organism evidence="3 4">
    <name type="scientific">Phaeobacter italicus</name>
    <dbReference type="NCBI Taxonomy" id="481446"/>
    <lineage>
        <taxon>Bacteria</taxon>
        <taxon>Pseudomonadati</taxon>
        <taxon>Pseudomonadota</taxon>
        <taxon>Alphaproteobacteria</taxon>
        <taxon>Rhodobacterales</taxon>
        <taxon>Roseobacteraceae</taxon>
        <taxon>Phaeobacter</taxon>
    </lineage>
</organism>
<dbReference type="Gene3D" id="3.30.420.40">
    <property type="match status" value="2"/>
</dbReference>
<comment type="pathway">
    <text evidence="2">Amino-sugar metabolism; 1,6-anhydro-N-acetylmuramate degradation.</text>
</comment>
<dbReference type="UniPathway" id="UPA00544"/>
<keyword evidence="2" id="KW-0547">Nucleotide-binding</keyword>
<accession>A0A0H5D4H6</accession>
<evidence type="ECO:0000313" key="3">
    <source>
        <dbReference type="EMBL" id="CRL11633.1"/>
    </source>
</evidence>
<dbReference type="GO" id="GO:0016773">
    <property type="term" value="F:phosphotransferase activity, alcohol group as acceptor"/>
    <property type="evidence" value="ECO:0007669"/>
    <property type="project" value="UniProtKB-UniRule"/>
</dbReference>
<dbReference type="Pfam" id="PF03702">
    <property type="entry name" value="AnmK"/>
    <property type="match status" value="1"/>
</dbReference>
<dbReference type="GO" id="GO:0009254">
    <property type="term" value="P:peptidoglycan turnover"/>
    <property type="evidence" value="ECO:0007669"/>
    <property type="project" value="UniProtKB-UniRule"/>
</dbReference>
<dbReference type="NCBIfam" id="NF007141">
    <property type="entry name" value="PRK09585.1-5"/>
    <property type="match status" value="1"/>
</dbReference>
<dbReference type="UniPathway" id="UPA00343"/>
<dbReference type="GO" id="GO:0097175">
    <property type="term" value="P:1,6-anhydro-N-acetyl-beta-muramic acid catabolic process"/>
    <property type="evidence" value="ECO:0007669"/>
    <property type="project" value="UniProtKB-UniRule"/>
</dbReference>
<dbReference type="GO" id="GO:0006040">
    <property type="term" value="P:amino sugar metabolic process"/>
    <property type="evidence" value="ECO:0007669"/>
    <property type="project" value="InterPro"/>
</dbReference>
<dbReference type="PANTHER" id="PTHR30605">
    <property type="entry name" value="ANHYDRO-N-ACETYLMURAMIC ACID KINASE"/>
    <property type="match status" value="1"/>
</dbReference>
<keyword evidence="2 3" id="KW-0418">Kinase</keyword>
<comment type="pathway">
    <text evidence="2">Cell wall biogenesis; peptidoglycan recycling.</text>
</comment>
<comment type="catalytic activity">
    <reaction evidence="2">
        <text>1,6-anhydro-N-acetyl-beta-muramate + ATP + H2O = N-acetyl-D-muramate 6-phosphate + ADP + H(+)</text>
        <dbReference type="Rhea" id="RHEA:24952"/>
        <dbReference type="ChEBI" id="CHEBI:15377"/>
        <dbReference type="ChEBI" id="CHEBI:15378"/>
        <dbReference type="ChEBI" id="CHEBI:30616"/>
        <dbReference type="ChEBI" id="CHEBI:58690"/>
        <dbReference type="ChEBI" id="CHEBI:58722"/>
        <dbReference type="ChEBI" id="CHEBI:456216"/>
        <dbReference type="EC" id="2.7.1.170"/>
    </reaction>
</comment>
<protein>
    <recommendedName>
        <fullName evidence="2">Anhydro-N-acetylmuramic acid kinase</fullName>
        <ecNumber evidence="2">2.7.1.170</ecNumber>
    </recommendedName>
    <alternativeName>
        <fullName evidence="2">AnhMurNAc kinase</fullName>
    </alternativeName>
</protein>
<keyword evidence="4" id="KW-1185">Reference proteome</keyword>
<dbReference type="HAMAP" id="MF_01270">
    <property type="entry name" value="AnhMurNAc_kinase"/>
    <property type="match status" value="1"/>
</dbReference>
<reference evidence="4" key="1">
    <citation type="submission" date="2015-05" db="EMBL/GenBank/DDBJ databases">
        <authorList>
            <person name="Rodrigo-Torres Lidia"/>
            <person name="Arahal R.David."/>
        </authorList>
    </citation>
    <scope>NUCLEOTIDE SEQUENCE [LARGE SCALE GENOMIC DNA]</scope>
    <source>
        <strain evidence="4">CECT 7321</strain>
    </source>
</reference>
<dbReference type="PANTHER" id="PTHR30605:SF0">
    <property type="entry name" value="ANHYDRO-N-ACETYLMURAMIC ACID KINASE"/>
    <property type="match status" value="1"/>
</dbReference>
<keyword evidence="2" id="KW-0067">ATP-binding</keyword>
<dbReference type="EC" id="2.7.1.170" evidence="2"/>
<dbReference type="InterPro" id="IPR043129">
    <property type="entry name" value="ATPase_NBD"/>
</dbReference>
<comment type="similarity">
    <text evidence="2">Belongs to the anhydro-N-acetylmuramic acid kinase family.</text>
</comment>
<comment type="function">
    <text evidence="2">Catalyzes the specific phosphorylation of 1,6-anhydro-N-acetylmuramic acid (anhMurNAc) with the simultaneous cleavage of the 1,6-anhydro ring, generating MurNAc-6-P. Is required for the utilization of anhMurNAc either imported from the medium or derived from its own cell wall murein, and thus plays a role in cell wall recycling.</text>
</comment>
<evidence type="ECO:0000313" key="4">
    <source>
        <dbReference type="Proteomes" id="UP000043764"/>
    </source>
</evidence>
<keyword evidence="1 2" id="KW-0119">Carbohydrate metabolism</keyword>
<dbReference type="GO" id="GO:0016301">
    <property type="term" value="F:kinase activity"/>
    <property type="evidence" value="ECO:0007669"/>
    <property type="project" value="UniProtKB-KW"/>
</dbReference>
<dbReference type="GO" id="GO:0005524">
    <property type="term" value="F:ATP binding"/>
    <property type="evidence" value="ECO:0007669"/>
    <property type="project" value="UniProtKB-UniRule"/>
</dbReference>
<name>A0A0H5D4H6_9RHOB</name>
<dbReference type="Proteomes" id="UP000043764">
    <property type="component" value="Unassembled WGS sequence"/>
</dbReference>
<gene>
    <name evidence="2 3" type="primary">anmK</name>
    <name evidence="3" type="ORF">NIT7321_02502</name>
</gene>
<dbReference type="EMBL" id="CVRL01000033">
    <property type="protein sequence ID" value="CRL11633.1"/>
    <property type="molecule type" value="Genomic_DNA"/>
</dbReference>
<dbReference type="RefSeq" id="WP_050673669.1">
    <property type="nucleotide sequence ID" value="NZ_CVRL01000033.1"/>
</dbReference>
<evidence type="ECO:0000256" key="2">
    <source>
        <dbReference type="HAMAP-Rule" id="MF_01270"/>
    </source>
</evidence>
<dbReference type="SUPFAM" id="SSF53067">
    <property type="entry name" value="Actin-like ATPase domain"/>
    <property type="match status" value="1"/>
</dbReference>
<evidence type="ECO:0000256" key="1">
    <source>
        <dbReference type="ARBA" id="ARBA00023277"/>
    </source>
</evidence>
<sequence>MSRTSNRAIAKTGPLRALGTMSGTSLDGVDAAIVVTDGVSIHGFGSSCYHAYEPVERAQLASALGQWHGPQVDAAGEIVTRAHADLLKRFLAEQAEADQAEAEAGVDPSRSAPVDVIGFHGQTLAHAPRQQGTLQVGDGAALAQTLGVPVVWDFRSDDVRLGGEGAPLAPFFHFACAKYLKRDKPLCFLNLGGVGNITYVDPRFDAPEEPGALLAFDTGPANAPINDLVQARCGQPMDEGGRIALGGEVETGALELFLAEPYFARMPPKSLDRNDFSEMIDLVSELSDRDATATLTGMCAAAVAQGMEHCPEAPEVVLVTGGGRHNPVLMEMLRVSLDCPVAPIESVGLDGDMLEAQAFAHLAVRVARGLPTSCPGTTGVRACVGGGVVSVPGTSD</sequence>
<dbReference type="InterPro" id="IPR005338">
    <property type="entry name" value="Anhydro_N_Ac-Mur_kinase"/>
</dbReference>
<keyword evidence="2 3" id="KW-0808">Transferase</keyword>
<dbReference type="AlphaFoldDB" id="A0A0H5D4H6"/>
<feature type="binding site" evidence="2">
    <location>
        <begin position="23"/>
        <end position="30"/>
    </location>
    <ligand>
        <name>ATP</name>
        <dbReference type="ChEBI" id="CHEBI:30616"/>
    </ligand>
</feature>
<dbReference type="STRING" id="481446.NIT7645_00899"/>